<evidence type="ECO:0000313" key="2">
    <source>
        <dbReference type="Proteomes" id="UP000680304"/>
    </source>
</evidence>
<protein>
    <submittedName>
        <fullName evidence="1">Uncharacterized protein</fullName>
    </submittedName>
</protein>
<dbReference type="InterPro" id="IPR038765">
    <property type="entry name" value="Papain-like_cys_pep_sf"/>
</dbReference>
<sequence>MQNKKLYILLSDTGTWLSKCIRFYTRHSLNHASISFDEHLSEVYSFGRLNPRNPFLGGFTKEEVFGNLVRDENRFTNCVIFSVAVQPEVYERIRRRIEYFKCNSNRYRYNFLGLFGVMLDIPLRRKQAYFCTEFVSWLLHDHGMPLANKHPSLMTPADILACDKLQLVFAGDLRRYHASANYKLNNTDAAAFIEQLDYASASPASNLLYTS</sequence>
<accession>A0ABQ4N4G3</accession>
<proteinExistence type="predicted"/>
<organism evidence="1 2">
    <name type="scientific">Paenibacillus cisolokensis</name>
    <dbReference type="NCBI Taxonomy" id="1658519"/>
    <lineage>
        <taxon>Bacteria</taxon>
        <taxon>Bacillati</taxon>
        <taxon>Bacillota</taxon>
        <taxon>Bacilli</taxon>
        <taxon>Bacillales</taxon>
        <taxon>Paenibacillaceae</taxon>
        <taxon>Paenibacillus</taxon>
    </lineage>
</organism>
<gene>
    <name evidence="1" type="ORF">PACILC2_16180</name>
</gene>
<dbReference type="Gene3D" id="3.90.1720.10">
    <property type="entry name" value="endopeptidase domain like (from Nostoc punctiforme)"/>
    <property type="match status" value="1"/>
</dbReference>
<reference evidence="1 2" key="1">
    <citation type="submission" date="2021-04" db="EMBL/GenBank/DDBJ databases">
        <title>Draft genome sequence of Paenibacillus cisolokensis, LC2-13A.</title>
        <authorList>
            <person name="Uke A."/>
            <person name="Chhe C."/>
            <person name="Baramee S."/>
            <person name="Kosugi A."/>
        </authorList>
    </citation>
    <scope>NUCLEOTIDE SEQUENCE [LARGE SCALE GENOMIC DNA]</scope>
    <source>
        <strain evidence="1 2">LC2-13A</strain>
    </source>
</reference>
<name>A0ABQ4N4G3_9BACL</name>
<comment type="caution">
    <text evidence="1">The sequence shown here is derived from an EMBL/GenBank/DDBJ whole genome shotgun (WGS) entry which is preliminary data.</text>
</comment>
<dbReference type="Proteomes" id="UP000680304">
    <property type="component" value="Unassembled WGS sequence"/>
</dbReference>
<dbReference type="EMBL" id="BOVJ01000052">
    <property type="protein sequence ID" value="GIQ63050.1"/>
    <property type="molecule type" value="Genomic_DNA"/>
</dbReference>
<dbReference type="SUPFAM" id="SSF54001">
    <property type="entry name" value="Cysteine proteinases"/>
    <property type="match status" value="1"/>
</dbReference>
<dbReference type="RefSeq" id="WP_213528365.1">
    <property type="nucleotide sequence ID" value="NZ_BOVJ01000052.1"/>
</dbReference>
<evidence type="ECO:0000313" key="1">
    <source>
        <dbReference type="EMBL" id="GIQ63050.1"/>
    </source>
</evidence>
<keyword evidence="2" id="KW-1185">Reference proteome</keyword>